<evidence type="ECO:0000256" key="2">
    <source>
        <dbReference type="ARBA" id="ARBA00023125"/>
    </source>
</evidence>
<dbReference type="Gene3D" id="3.90.220.20">
    <property type="entry name" value="DNA methylase specificity domains"/>
    <property type="match status" value="1"/>
</dbReference>
<protein>
    <submittedName>
        <fullName evidence="3">Type I restriction-modification system, specificity subunit S</fullName>
    </submittedName>
</protein>
<keyword evidence="2" id="KW-0238">DNA-binding</keyword>
<accession>A0A3B0WJL5</accession>
<evidence type="ECO:0000313" key="3">
    <source>
        <dbReference type="EMBL" id="VAW55521.1"/>
    </source>
</evidence>
<proteinExistence type="predicted"/>
<name>A0A3B0WJL5_9ZZZZ</name>
<gene>
    <name evidence="3" type="ORF">MNBD_GAMMA05-2096</name>
</gene>
<evidence type="ECO:0000256" key="1">
    <source>
        <dbReference type="ARBA" id="ARBA00022747"/>
    </source>
</evidence>
<dbReference type="PANTHER" id="PTHR30408">
    <property type="entry name" value="TYPE-1 RESTRICTION ENZYME ECOKI SPECIFICITY PROTEIN"/>
    <property type="match status" value="1"/>
</dbReference>
<dbReference type="EMBL" id="UOFE01000049">
    <property type="protein sequence ID" value="VAW55521.1"/>
    <property type="molecule type" value="Genomic_DNA"/>
</dbReference>
<reference evidence="3" key="1">
    <citation type="submission" date="2018-06" db="EMBL/GenBank/DDBJ databases">
        <authorList>
            <person name="Zhirakovskaya E."/>
        </authorList>
    </citation>
    <scope>NUCLEOTIDE SEQUENCE</scope>
</reference>
<dbReference type="InterPro" id="IPR044946">
    <property type="entry name" value="Restrct_endonuc_typeI_TRD_sf"/>
</dbReference>
<keyword evidence="1" id="KW-0680">Restriction system</keyword>
<organism evidence="3">
    <name type="scientific">hydrothermal vent metagenome</name>
    <dbReference type="NCBI Taxonomy" id="652676"/>
    <lineage>
        <taxon>unclassified sequences</taxon>
        <taxon>metagenomes</taxon>
        <taxon>ecological metagenomes</taxon>
    </lineage>
</organism>
<sequence length="137" mass="15499">GDILFNRTNSKDLVGKTAVFREDKPYIFAGYLVRSKVNALAEPEYISSFLNSKYGKTVLRYMCKSIVGMANINAKEYQSIKILIPPISQQQKYALIVKKCERDLVDYKQSLSRSEDLFSSLTQQAFKGQLSKQAEAA</sequence>
<dbReference type="InterPro" id="IPR052021">
    <property type="entry name" value="Type-I_RS_S_subunit"/>
</dbReference>
<dbReference type="SUPFAM" id="SSF116734">
    <property type="entry name" value="DNA methylase specificity domain"/>
    <property type="match status" value="1"/>
</dbReference>
<feature type="non-terminal residue" evidence="3">
    <location>
        <position position="1"/>
    </location>
</feature>
<dbReference type="GO" id="GO:0009307">
    <property type="term" value="P:DNA restriction-modification system"/>
    <property type="evidence" value="ECO:0007669"/>
    <property type="project" value="UniProtKB-KW"/>
</dbReference>
<dbReference type="PANTHER" id="PTHR30408:SF12">
    <property type="entry name" value="TYPE I RESTRICTION ENZYME MJAVIII SPECIFICITY SUBUNIT"/>
    <property type="match status" value="1"/>
</dbReference>
<dbReference type="GO" id="GO:0003677">
    <property type="term" value="F:DNA binding"/>
    <property type="evidence" value="ECO:0007669"/>
    <property type="project" value="UniProtKB-KW"/>
</dbReference>
<dbReference type="AlphaFoldDB" id="A0A3B0WJL5"/>